<reference evidence="2 3" key="1">
    <citation type="submission" date="2024-04" db="EMBL/GenBank/DDBJ databases">
        <authorList>
            <person name="Fracassetti M."/>
        </authorList>
    </citation>
    <scope>NUCLEOTIDE SEQUENCE [LARGE SCALE GENOMIC DNA]</scope>
</reference>
<name>A0AAV2DL40_9ROSI</name>
<feature type="compositionally biased region" description="Polar residues" evidence="1">
    <location>
        <begin position="37"/>
        <end position="52"/>
    </location>
</feature>
<accession>A0AAV2DL40</accession>
<dbReference type="Proteomes" id="UP001497516">
    <property type="component" value="Chromosome 3"/>
</dbReference>
<proteinExistence type="predicted"/>
<evidence type="ECO:0000313" key="2">
    <source>
        <dbReference type="EMBL" id="CAL1374002.1"/>
    </source>
</evidence>
<evidence type="ECO:0000313" key="3">
    <source>
        <dbReference type="Proteomes" id="UP001497516"/>
    </source>
</evidence>
<dbReference type="EMBL" id="OZ034816">
    <property type="protein sequence ID" value="CAL1374002.1"/>
    <property type="molecule type" value="Genomic_DNA"/>
</dbReference>
<dbReference type="AlphaFoldDB" id="A0AAV2DL40"/>
<feature type="compositionally biased region" description="Polar residues" evidence="1">
    <location>
        <begin position="1"/>
        <end position="11"/>
    </location>
</feature>
<feature type="region of interest" description="Disordered" evidence="1">
    <location>
        <begin position="1"/>
        <end position="81"/>
    </location>
</feature>
<evidence type="ECO:0000256" key="1">
    <source>
        <dbReference type="SAM" id="MobiDB-lite"/>
    </source>
</evidence>
<keyword evidence="3" id="KW-1185">Reference proteome</keyword>
<gene>
    <name evidence="2" type="ORF">LTRI10_LOCUS15896</name>
</gene>
<organism evidence="2 3">
    <name type="scientific">Linum trigynum</name>
    <dbReference type="NCBI Taxonomy" id="586398"/>
    <lineage>
        <taxon>Eukaryota</taxon>
        <taxon>Viridiplantae</taxon>
        <taxon>Streptophyta</taxon>
        <taxon>Embryophyta</taxon>
        <taxon>Tracheophyta</taxon>
        <taxon>Spermatophyta</taxon>
        <taxon>Magnoliopsida</taxon>
        <taxon>eudicotyledons</taxon>
        <taxon>Gunneridae</taxon>
        <taxon>Pentapetalae</taxon>
        <taxon>rosids</taxon>
        <taxon>fabids</taxon>
        <taxon>Malpighiales</taxon>
        <taxon>Linaceae</taxon>
        <taxon>Linum</taxon>
    </lineage>
</organism>
<protein>
    <submittedName>
        <fullName evidence="2">Uncharacterized protein</fullName>
    </submittedName>
</protein>
<sequence>MTGRQGSTPTRPSIEAIKHPPTPRQDKGLQGDGYQPVNKTGASKAMDTNQSTRRVKELKGNGGEDQDNGYQLATKATKRGP</sequence>